<dbReference type="InterPro" id="IPR013387">
    <property type="entry name" value="T3SS_PrgH/EprH"/>
</dbReference>
<name>A0ABS7FEP3_9NEIS</name>
<dbReference type="RefSeq" id="WP_043572049.1">
    <property type="nucleotide sequence ID" value="NZ_CP142381.1"/>
</dbReference>
<reference evidence="2 3" key="1">
    <citation type="submission" date="2021-05" db="EMBL/GenBank/DDBJ databases">
        <title>Draft Whole Genome Sequencing Of Biosensor Chromobacterium violaceum Strain CV026 Reveals A Regulatory RNA In Chromobacterium violaceum Phenotype Regulatory Network.</title>
        <authorList>
            <person name="Hong K.W."/>
            <person name="Chan K.G."/>
            <person name="Chang C.-Y."/>
        </authorList>
    </citation>
    <scope>NUCLEOTIDE SEQUENCE [LARGE SCALE GENOMIC DNA]</scope>
    <source>
        <strain evidence="2 3">ATCC 31532</strain>
    </source>
</reference>
<dbReference type="Gene3D" id="3.30.70.1770">
    <property type="match status" value="1"/>
</dbReference>
<keyword evidence="1" id="KW-1133">Transmembrane helix</keyword>
<keyword evidence="1" id="KW-0472">Membrane</keyword>
<comment type="caution">
    <text evidence="2">The sequence shown here is derived from an EMBL/GenBank/DDBJ whole genome shotgun (WGS) entry which is preliminary data.</text>
</comment>
<dbReference type="NCBIfam" id="TIGR02554">
    <property type="entry name" value="PrgH"/>
    <property type="match status" value="1"/>
</dbReference>
<dbReference type="Gene3D" id="3.30.300.170">
    <property type="match status" value="1"/>
</dbReference>
<sequence>MAVEDTHTSASAAIVARLLNSPLRGCEFPLPAGRTLFVVGPEPMPDSAATLPELPADTLYVPLAQGGVNFELQAADGRVSIRQLGEHAADAYPAELNRALKIGELELALRHPGQAWAEDILLHPQAAAPAAERPDRARRPAWPAALAIVLLAALAGGAYWLWDTPQRQAAQLSALLGRDAQRFQVLPGRDGAFYVAAADDRDAAWARQALLRGGGLARVINPRRENERIDRWLADSRPGLAYYRLQLDDPRRPQLWTSLQRSALSAADTAALSRQLAGQLPYAERVDIVPMDDAAAAREAEAGLTRQALPFSRNKHPDSVTFVIEGALDDGELQRARQFVDGYYRQWGSRYVQFATELKDDWLKGKSFKYGDQGYVKMETGHWYFPKPL</sequence>
<dbReference type="Gene3D" id="3.30.70.1780">
    <property type="match status" value="1"/>
</dbReference>
<evidence type="ECO:0000256" key="1">
    <source>
        <dbReference type="SAM" id="Phobius"/>
    </source>
</evidence>
<keyword evidence="1" id="KW-0812">Transmembrane</keyword>
<gene>
    <name evidence="2" type="ORF">KIF53_12985</name>
</gene>
<evidence type="ECO:0000313" key="3">
    <source>
        <dbReference type="Proteomes" id="UP000711178"/>
    </source>
</evidence>
<dbReference type="Pfam" id="PF09480">
    <property type="entry name" value="PrgH"/>
    <property type="match status" value="1"/>
</dbReference>
<evidence type="ECO:0000313" key="2">
    <source>
        <dbReference type="EMBL" id="MBW8288544.1"/>
    </source>
</evidence>
<dbReference type="Gene3D" id="2.60.200.20">
    <property type="match status" value="1"/>
</dbReference>
<dbReference type="Proteomes" id="UP000711178">
    <property type="component" value="Unassembled WGS sequence"/>
</dbReference>
<dbReference type="EMBL" id="JAHDTB010000010">
    <property type="protein sequence ID" value="MBW8288544.1"/>
    <property type="molecule type" value="Genomic_DNA"/>
</dbReference>
<accession>A0ABS7FEP3</accession>
<dbReference type="GeneID" id="89686110"/>
<proteinExistence type="predicted"/>
<keyword evidence="3" id="KW-1185">Reference proteome</keyword>
<feature type="transmembrane region" description="Helical" evidence="1">
    <location>
        <begin position="141"/>
        <end position="162"/>
    </location>
</feature>
<dbReference type="InterPro" id="IPR019029">
    <property type="entry name" value="T3SS_PrgH/EprH-like"/>
</dbReference>
<organism evidence="2 3">
    <name type="scientific">Chromobacterium subtsugae</name>
    <dbReference type="NCBI Taxonomy" id="251747"/>
    <lineage>
        <taxon>Bacteria</taxon>
        <taxon>Pseudomonadati</taxon>
        <taxon>Pseudomonadota</taxon>
        <taxon>Betaproteobacteria</taxon>
        <taxon>Neisseriales</taxon>
        <taxon>Chromobacteriaceae</taxon>
        <taxon>Chromobacterium</taxon>
    </lineage>
</organism>
<protein>
    <submittedName>
        <fullName evidence="2">PrgH/EprH family type III secretion apparatus protein</fullName>
    </submittedName>
</protein>